<keyword evidence="2" id="KW-1185">Reference proteome</keyword>
<protein>
    <submittedName>
        <fullName evidence="1">Uncharacterized protein</fullName>
    </submittedName>
</protein>
<accession>A0A653DDE1</accession>
<reference evidence="1 2" key="1">
    <citation type="submission" date="2019-01" db="EMBL/GenBank/DDBJ databases">
        <authorList>
            <person name="Sayadi A."/>
        </authorList>
    </citation>
    <scope>NUCLEOTIDE SEQUENCE [LARGE SCALE GENOMIC DNA]</scope>
</reference>
<dbReference type="AlphaFoldDB" id="A0A653DDE1"/>
<feature type="non-terminal residue" evidence="1">
    <location>
        <position position="1"/>
    </location>
</feature>
<name>A0A653DDE1_CALMS</name>
<proteinExistence type="predicted"/>
<evidence type="ECO:0000313" key="1">
    <source>
        <dbReference type="EMBL" id="VEN57998.1"/>
    </source>
</evidence>
<gene>
    <name evidence="1" type="ORF">CALMAC_LOCUS16476</name>
</gene>
<dbReference type="EMBL" id="CAACVG010011398">
    <property type="protein sequence ID" value="VEN57998.1"/>
    <property type="molecule type" value="Genomic_DNA"/>
</dbReference>
<sequence>DEGSSLLSTTKQRRHATAIFSSSVHAEKTFLFHCNAYIQIHIYCKFSSINSSYIWSIRARIDRRNLSNQPRFNQGYHNIQVLAEVLPGAESPLISILTMVPIL</sequence>
<dbReference type="Proteomes" id="UP000410492">
    <property type="component" value="Unassembled WGS sequence"/>
</dbReference>
<evidence type="ECO:0000313" key="2">
    <source>
        <dbReference type="Proteomes" id="UP000410492"/>
    </source>
</evidence>
<organism evidence="1 2">
    <name type="scientific">Callosobruchus maculatus</name>
    <name type="common">Southern cowpea weevil</name>
    <name type="synonym">Pulse bruchid</name>
    <dbReference type="NCBI Taxonomy" id="64391"/>
    <lineage>
        <taxon>Eukaryota</taxon>
        <taxon>Metazoa</taxon>
        <taxon>Ecdysozoa</taxon>
        <taxon>Arthropoda</taxon>
        <taxon>Hexapoda</taxon>
        <taxon>Insecta</taxon>
        <taxon>Pterygota</taxon>
        <taxon>Neoptera</taxon>
        <taxon>Endopterygota</taxon>
        <taxon>Coleoptera</taxon>
        <taxon>Polyphaga</taxon>
        <taxon>Cucujiformia</taxon>
        <taxon>Chrysomeloidea</taxon>
        <taxon>Chrysomelidae</taxon>
        <taxon>Bruchinae</taxon>
        <taxon>Bruchini</taxon>
        <taxon>Callosobruchus</taxon>
    </lineage>
</organism>